<dbReference type="EMBL" id="ML739039">
    <property type="protein sequence ID" value="KAE8356376.1"/>
    <property type="molecule type" value="Genomic_DNA"/>
</dbReference>
<dbReference type="Proteomes" id="UP000327118">
    <property type="component" value="Unassembled WGS sequence"/>
</dbReference>
<feature type="compositionally biased region" description="Polar residues" evidence="1">
    <location>
        <begin position="271"/>
        <end position="284"/>
    </location>
</feature>
<organism evidence="3 4">
    <name type="scientific">Aspergillus coremiiformis</name>
    <dbReference type="NCBI Taxonomy" id="138285"/>
    <lineage>
        <taxon>Eukaryota</taxon>
        <taxon>Fungi</taxon>
        <taxon>Dikarya</taxon>
        <taxon>Ascomycota</taxon>
        <taxon>Pezizomycotina</taxon>
        <taxon>Eurotiomycetes</taxon>
        <taxon>Eurotiomycetidae</taxon>
        <taxon>Eurotiales</taxon>
        <taxon>Aspergillaceae</taxon>
        <taxon>Aspergillus</taxon>
        <taxon>Aspergillus subgen. Circumdati</taxon>
    </lineage>
</organism>
<proteinExistence type="predicted"/>
<gene>
    <name evidence="3" type="ORF">BDV28DRAFT_145252</name>
</gene>
<keyword evidence="2" id="KW-0812">Transmembrane</keyword>
<feature type="compositionally biased region" description="Basic and acidic residues" evidence="1">
    <location>
        <begin position="250"/>
        <end position="270"/>
    </location>
</feature>
<feature type="transmembrane region" description="Helical" evidence="2">
    <location>
        <begin position="6"/>
        <end position="27"/>
    </location>
</feature>
<keyword evidence="2" id="KW-1133">Transmembrane helix</keyword>
<evidence type="ECO:0000256" key="1">
    <source>
        <dbReference type="SAM" id="MobiDB-lite"/>
    </source>
</evidence>
<feature type="compositionally biased region" description="Pro residues" evidence="1">
    <location>
        <begin position="70"/>
        <end position="82"/>
    </location>
</feature>
<feature type="region of interest" description="Disordered" evidence="1">
    <location>
        <begin position="44"/>
        <end position="284"/>
    </location>
</feature>
<dbReference type="OrthoDB" id="4509086at2759"/>
<feature type="compositionally biased region" description="Polar residues" evidence="1">
    <location>
        <begin position="203"/>
        <end position="217"/>
    </location>
</feature>
<dbReference type="SUPFAM" id="SSF101447">
    <property type="entry name" value="Formin homology 2 domain (FH2 domain)"/>
    <property type="match status" value="1"/>
</dbReference>
<protein>
    <submittedName>
        <fullName evidence="3">Uncharacterized protein</fullName>
    </submittedName>
</protein>
<name>A0A5N6ZHH8_9EURO</name>
<evidence type="ECO:0000313" key="4">
    <source>
        <dbReference type="Proteomes" id="UP000327118"/>
    </source>
</evidence>
<keyword evidence="4" id="KW-1185">Reference proteome</keyword>
<feature type="compositionally biased region" description="Basic residues" evidence="1">
    <location>
        <begin position="119"/>
        <end position="141"/>
    </location>
</feature>
<reference evidence="4" key="1">
    <citation type="submission" date="2019-04" db="EMBL/GenBank/DDBJ databases">
        <title>Friends and foes A comparative genomics studyof 23 Aspergillus species from section Flavi.</title>
        <authorList>
            <consortium name="DOE Joint Genome Institute"/>
            <person name="Kjaerbolling I."/>
            <person name="Vesth T."/>
            <person name="Frisvad J.C."/>
            <person name="Nybo J.L."/>
            <person name="Theobald S."/>
            <person name="Kildgaard S."/>
            <person name="Isbrandt T."/>
            <person name="Kuo A."/>
            <person name="Sato A."/>
            <person name="Lyhne E.K."/>
            <person name="Kogle M.E."/>
            <person name="Wiebenga A."/>
            <person name="Kun R.S."/>
            <person name="Lubbers R.J."/>
            <person name="Makela M.R."/>
            <person name="Barry K."/>
            <person name="Chovatia M."/>
            <person name="Clum A."/>
            <person name="Daum C."/>
            <person name="Haridas S."/>
            <person name="He G."/>
            <person name="LaButti K."/>
            <person name="Lipzen A."/>
            <person name="Mondo S."/>
            <person name="Riley R."/>
            <person name="Salamov A."/>
            <person name="Simmons B.A."/>
            <person name="Magnuson J.K."/>
            <person name="Henrissat B."/>
            <person name="Mortensen U.H."/>
            <person name="Larsen T.O."/>
            <person name="Devries R.P."/>
            <person name="Grigoriev I.V."/>
            <person name="Machida M."/>
            <person name="Baker S.E."/>
            <person name="Andersen M.R."/>
        </authorList>
    </citation>
    <scope>NUCLEOTIDE SEQUENCE [LARGE SCALE GENOMIC DNA]</scope>
    <source>
        <strain evidence="4">CBS 553.77</strain>
    </source>
</reference>
<sequence length="284" mass="31912">MNNNSIIAIIVVTILLTTGLVCGYAICWRKRARTELRNIRAEARKRRTSLPQTQVSIMRGPSRAPSVRSAPPPPPPPPPPPRASTTPRQGGRARSRSYELEGSQPVPRQVSGQVSMRTARGRSKRQQKKERRRQQQQRRSRQQQQNWQHKEPRRSEVAGNDGWAAGSMGQNIHPVGSGDDRVVQKRSPSMFTNIDWGVGLPQSEVQGAGRQNAQVQSGPVDDEWRTSNEAVAGSPGRAGFLFDEWGNPVRQREVSQGRWHADDAMDHRSEWQQSNVGVQQETEW</sequence>
<accession>A0A5N6ZHH8</accession>
<dbReference type="AlphaFoldDB" id="A0A5N6ZHH8"/>
<keyword evidence="2" id="KW-0472">Membrane</keyword>
<evidence type="ECO:0000256" key="2">
    <source>
        <dbReference type="SAM" id="Phobius"/>
    </source>
</evidence>
<evidence type="ECO:0000313" key="3">
    <source>
        <dbReference type="EMBL" id="KAE8356376.1"/>
    </source>
</evidence>